<proteinExistence type="inferred from homology"/>
<evidence type="ECO:0000256" key="9">
    <source>
        <dbReference type="SAM" id="Phobius"/>
    </source>
</evidence>
<dbReference type="GO" id="GO:0005351">
    <property type="term" value="F:carbohydrate:proton symporter activity"/>
    <property type="evidence" value="ECO:0000318"/>
    <property type="project" value="GO_Central"/>
</dbReference>
<dbReference type="GeneID" id="3253776"/>
<dbReference type="Proteomes" id="UP000002149">
    <property type="component" value="Chromosome 1"/>
</dbReference>
<keyword evidence="4 9" id="KW-0812">Transmembrane</keyword>
<dbReference type="GO" id="GO:0016020">
    <property type="term" value="C:membrane"/>
    <property type="evidence" value="ECO:0000318"/>
    <property type="project" value="GO_Central"/>
</dbReference>
<dbReference type="PROSITE" id="PS50850">
    <property type="entry name" value="MFS"/>
    <property type="match status" value="1"/>
</dbReference>
<dbReference type="PANTHER" id="PTHR48022:SF2">
    <property type="entry name" value="PLASTIDIC GLUCOSE TRANSPORTER 4"/>
    <property type="match status" value="1"/>
</dbReference>
<sequence length="550" mass="60285">MTDVYDVDAMREKLAGPSGITGLIRNRRLFGISMLTALGGLCYGYEQGSYGQVQVMPSFTRIPAFERIVTDASFKGWTVAVLGLGGWVGALINGYCCDRFSRRWSIFGGAIVCIVGTILTAAAVNSAMIFVGRFAIGLAVGSLSTAVPTYNSEISSAEVRGAMVGTWQLSVTIGILFSYWIGFGTNYISNTNTVAWRLPLALQAVPAIGLAIGAFFIPYSPRWLLKQGRDEEALRTLAYIRDMDADSELVRLEYLEIKADAIFERETAAEKFPTLLNRPFALQFAQIGSLFTTWPMFRRTAIACLMMFFQQMSGIDAIIFYAPTIFASLGIGSTAISLLASGVVGIMGVLSTFPALVIMDRVGRRPLIIVGGLGMSFCLIIVAALTATFQNSWSTHAGAAWTSAVFIWIYCFNFGYSWGPVSWTVIAEVMPMSARAPGTALAASANWMLNFCVSLMVPPMLENITYGTYLFFLAFMLLGVAYAIWILPETRNVGLEAMDKVFKSNDATRDAAKMHAIMERLREEHGQYDQPGAPREIHEDKLEVQYLESV</sequence>
<accession>Q5KMZ2</accession>
<accession>Q55YL9</accession>
<dbReference type="KEGG" id="cne:CNA08340"/>
<evidence type="ECO:0000313" key="11">
    <source>
        <dbReference type="EMBL" id="AAW41254.1"/>
    </source>
</evidence>
<evidence type="ECO:0000259" key="10">
    <source>
        <dbReference type="PROSITE" id="PS50850"/>
    </source>
</evidence>
<dbReference type="InterPro" id="IPR005828">
    <property type="entry name" value="MFS_sugar_transport-like"/>
</dbReference>
<evidence type="ECO:0000256" key="2">
    <source>
        <dbReference type="ARBA" id="ARBA00010992"/>
    </source>
</evidence>
<feature type="transmembrane region" description="Helical" evidence="9">
    <location>
        <begin position="366"/>
        <end position="385"/>
    </location>
</feature>
<dbReference type="EMBL" id="AE017341">
    <property type="protein sequence ID" value="AAW41254.1"/>
    <property type="molecule type" value="Genomic_DNA"/>
</dbReference>
<evidence type="ECO:0000256" key="5">
    <source>
        <dbReference type="ARBA" id="ARBA00022989"/>
    </source>
</evidence>
<feature type="transmembrane region" description="Helical" evidence="9">
    <location>
        <begin position="405"/>
        <end position="426"/>
    </location>
</feature>
<feature type="transmembrane region" description="Helical" evidence="9">
    <location>
        <begin position="162"/>
        <end position="181"/>
    </location>
</feature>
<dbReference type="SUPFAM" id="SSF103473">
    <property type="entry name" value="MFS general substrate transporter"/>
    <property type="match status" value="1"/>
</dbReference>
<feature type="transmembrane region" description="Helical" evidence="9">
    <location>
        <begin position="29"/>
        <end position="46"/>
    </location>
</feature>
<gene>
    <name evidence="11" type="ordered locus">CNA08340</name>
</gene>
<dbReference type="OMA" id="ESIRMTP"/>
<dbReference type="PRINTS" id="PR00171">
    <property type="entry name" value="SUGRTRNSPORT"/>
</dbReference>
<comment type="subcellular location">
    <subcellularLocation>
        <location evidence="1">Membrane</location>
        <topology evidence="1">Multi-pass membrane protein</topology>
    </subcellularLocation>
</comment>
<dbReference type="InterPro" id="IPR005829">
    <property type="entry name" value="Sugar_transporter_CS"/>
</dbReference>
<dbReference type="InterPro" id="IPR050360">
    <property type="entry name" value="MFS_Sugar_Transporters"/>
</dbReference>
<dbReference type="RefSeq" id="XP_567073.1">
    <property type="nucleotide sequence ID" value="XM_567073.2"/>
</dbReference>
<dbReference type="PROSITE" id="PS00216">
    <property type="entry name" value="SUGAR_TRANSPORT_1"/>
    <property type="match status" value="1"/>
</dbReference>
<keyword evidence="3 8" id="KW-0813">Transport</keyword>
<dbReference type="HOGENOM" id="CLU_001265_30_12_1"/>
<dbReference type="InterPro" id="IPR020846">
    <property type="entry name" value="MFS_dom"/>
</dbReference>
<evidence type="ECO:0000256" key="3">
    <source>
        <dbReference type="ARBA" id="ARBA00022448"/>
    </source>
</evidence>
<feature type="transmembrane region" description="Helical" evidence="9">
    <location>
        <begin position="469"/>
        <end position="488"/>
    </location>
</feature>
<organism evidence="11 12">
    <name type="scientific">Cryptococcus deneoformans (strain JEC21 / ATCC MYA-565)</name>
    <name type="common">Cryptococcus neoformans var. neoformans serotype D</name>
    <dbReference type="NCBI Taxonomy" id="214684"/>
    <lineage>
        <taxon>Eukaryota</taxon>
        <taxon>Fungi</taxon>
        <taxon>Dikarya</taxon>
        <taxon>Basidiomycota</taxon>
        <taxon>Agaricomycotina</taxon>
        <taxon>Tremellomycetes</taxon>
        <taxon>Tremellales</taxon>
        <taxon>Cryptococcaceae</taxon>
        <taxon>Cryptococcus</taxon>
        <taxon>Cryptococcus neoformans species complex</taxon>
    </lineage>
</organism>
<feature type="transmembrane region" description="Helical" evidence="9">
    <location>
        <begin position="438"/>
        <end position="457"/>
    </location>
</feature>
<evidence type="ECO:0000313" key="12">
    <source>
        <dbReference type="Proteomes" id="UP000002149"/>
    </source>
</evidence>
<dbReference type="GO" id="GO:0008643">
    <property type="term" value="P:carbohydrate transport"/>
    <property type="evidence" value="ECO:0000318"/>
    <property type="project" value="GO_Central"/>
</dbReference>
<evidence type="ECO:0000256" key="4">
    <source>
        <dbReference type="ARBA" id="ARBA00022692"/>
    </source>
</evidence>
<evidence type="ECO:0000256" key="6">
    <source>
        <dbReference type="ARBA" id="ARBA00023136"/>
    </source>
</evidence>
<dbReference type="OrthoDB" id="8120565at2759"/>
<feature type="transmembrane region" description="Helical" evidence="9">
    <location>
        <begin position="130"/>
        <end position="150"/>
    </location>
</feature>
<feature type="transmembrane region" description="Helical" evidence="9">
    <location>
        <begin position="301"/>
        <end position="322"/>
    </location>
</feature>
<feature type="transmembrane region" description="Helical" evidence="9">
    <location>
        <begin position="104"/>
        <end position="124"/>
    </location>
</feature>
<dbReference type="FunFam" id="1.20.1250.20:FF:000026">
    <property type="entry name" value="MFS quinate transporter QutD"/>
    <property type="match status" value="1"/>
</dbReference>
<comment type="catalytic activity">
    <reaction evidence="7">
        <text>myo-inositol(out) + H(+)(out) = myo-inositol(in) + H(+)(in)</text>
        <dbReference type="Rhea" id="RHEA:60364"/>
        <dbReference type="ChEBI" id="CHEBI:15378"/>
        <dbReference type="ChEBI" id="CHEBI:17268"/>
    </reaction>
</comment>
<feature type="transmembrane region" description="Helical" evidence="9">
    <location>
        <begin position="334"/>
        <end position="359"/>
    </location>
</feature>
<dbReference type="NCBIfam" id="TIGR00879">
    <property type="entry name" value="SP"/>
    <property type="match status" value="1"/>
</dbReference>
<dbReference type="AlphaFoldDB" id="Q5KMZ2"/>
<dbReference type="InterPro" id="IPR036259">
    <property type="entry name" value="MFS_trans_sf"/>
</dbReference>
<dbReference type="eggNOG" id="KOG0254">
    <property type="taxonomic scope" value="Eukaryota"/>
</dbReference>
<dbReference type="Gene3D" id="1.20.1250.20">
    <property type="entry name" value="MFS general substrate transporter like domains"/>
    <property type="match status" value="1"/>
</dbReference>
<reference evidence="11 12" key="1">
    <citation type="journal article" date="2005" name="Science">
        <title>The genome of the basidiomycetous yeast and human pathogen Cryptococcus neoformans.</title>
        <authorList>
            <person name="Loftus B.J."/>
            <person name="Fung E."/>
            <person name="Roncaglia P."/>
            <person name="Rowley D."/>
            <person name="Amedeo P."/>
            <person name="Bruno D."/>
            <person name="Vamathevan J."/>
            <person name="Miranda M."/>
            <person name="Anderson I.J."/>
            <person name="Fraser J.A."/>
            <person name="Allen J.E."/>
            <person name="Bosdet I.E."/>
            <person name="Brent M.R."/>
            <person name="Chiu R."/>
            <person name="Doering T.L."/>
            <person name="Donlin M.J."/>
            <person name="D'Souza C.A."/>
            <person name="Fox D.S."/>
            <person name="Grinberg V."/>
            <person name="Fu J."/>
            <person name="Fukushima M."/>
            <person name="Haas B.J."/>
            <person name="Huang J.C."/>
            <person name="Janbon G."/>
            <person name="Jones S.J."/>
            <person name="Koo H.L."/>
            <person name="Krzywinski M.I."/>
            <person name="Kwon-Chung J.K."/>
            <person name="Lengeler K.B."/>
            <person name="Maiti R."/>
            <person name="Marra M.A."/>
            <person name="Marra R.E."/>
            <person name="Mathewson C.A."/>
            <person name="Mitchell T.G."/>
            <person name="Pertea M."/>
            <person name="Riggs F.R."/>
            <person name="Salzberg S.L."/>
            <person name="Schein J.E."/>
            <person name="Shvartsbeyn A."/>
            <person name="Shin H."/>
            <person name="Shumway M."/>
            <person name="Specht C.A."/>
            <person name="Suh B.B."/>
            <person name="Tenney A."/>
            <person name="Utterback T.R."/>
            <person name="Wickes B.L."/>
            <person name="Wortman J.R."/>
            <person name="Wye N.H."/>
            <person name="Kronstad J.W."/>
            <person name="Lodge J.K."/>
            <person name="Heitman J."/>
            <person name="Davis R.W."/>
            <person name="Fraser C.M."/>
            <person name="Hyman R.W."/>
        </authorList>
    </citation>
    <scope>NUCLEOTIDE SEQUENCE [LARGE SCALE GENOMIC DNA]</scope>
    <source>
        <strain evidence="12">JEC21 / ATCC MYA-565</strain>
    </source>
</reference>
<dbReference type="Pfam" id="PF00083">
    <property type="entry name" value="Sugar_tr"/>
    <property type="match status" value="1"/>
</dbReference>
<protein>
    <recommendedName>
        <fullName evidence="10">Major facilitator superfamily (MFS) profile domain-containing protein</fullName>
    </recommendedName>
</protein>
<dbReference type="PANTHER" id="PTHR48022">
    <property type="entry name" value="PLASTIDIC GLUCOSE TRANSPORTER 4"/>
    <property type="match status" value="1"/>
</dbReference>
<keyword evidence="5 9" id="KW-1133">Transmembrane helix</keyword>
<keyword evidence="12" id="KW-1185">Reference proteome</keyword>
<evidence type="ECO:0000256" key="7">
    <source>
        <dbReference type="ARBA" id="ARBA00049119"/>
    </source>
</evidence>
<dbReference type="InParanoid" id="Q5KMZ2"/>
<keyword evidence="6 9" id="KW-0472">Membrane</keyword>
<feature type="domain" description="Major facilitator superfamily (MFS) profile" evidence="10">
    <location>
        <begin position="32"/>
        <end position="491"/>
    </location>
</feature>
<feature type="transmembrane region" description="Helical" evidence="9">
    <location>
        <begin position="77"/>
        <end position="97"/>
    </location>
</feature>
<evidence type="ECO:0000256" key="1">
    <source>
        <dbReference type="ARBA" id="ARBA00004141"/>
    </source>
</evidence>
<dbReference type="PaxDb" id="214684-Q5KMZ2"/>
<dbReference type="InterPro" id="IPR003663">
    <property type="entry name" value="Sugar/inositol_transpt"/>
</dbReference>
<name>Q5KMZ2_CRYD1</name>
<evidence type="ECO:0000256" key="8">
    <source>
        <dbReference type="RuleBase" id="RU003346"/>
    </source>
</evidence>
<comment type="similarity">
    <text evidence="2 8">Belongs to the major facilitator superfamily. Sugar transporter (TC 2.A.1.1) family.</text>
</comment>
<feature type="transmembrane region" description="Helical" evidence="9">
    <location>
        <begin position="201"/>
        <end position="219"/>
    </location>
</feature>
<dbReference type="VEuPathDB" id="FungiDB:CNA08340"/>